<feature type="domain" description="NYN" evidence="1">
    <location>
        <begin position="3"/>
        <end position="151"/>
    </location>
</feature>
<dbReference type="PANTHER" id="PTHR35458:SF8">
    <property type="entry name" value="SLR0650 PROTEIN"/>
    <property type="match status" value="1"/>
</dbReference>
<dbReference type="PANTHER" id="PTHR35458">
    <property type="entry name" value="SLR0755 PROTEIN"/>
    <property type="match status" value="1"/>
</dbReference>
<accession>A0ABW4XGR7</accession>
<dbReference type="Pfam" id="PF01936">
    <property type="entry name" value="NYN"/>
    <property type="match status" value="1"/>
</dbReference>
<dbReference type="EMBL" id="JBHUHT010000004">
    <property type="protein sequence ID" value="MFD2094701.1"/>
    <property type="molecule type" value="Genomic_DNA"/>
</dbReference>
<comment type="caution">
    <text evidence="2">The sequence shown here is derived from an EMBL/GenBank/DDBJ whole genome shotgun (WGS) entry which is preliminary data.</text>
</comment>
<evidence type="ECO:0000259" key="1">
    <source>
        <dbReference type="Pfam" id="PF01936"/>
    </source>
</evidence>
<proteinExistence type="predicted"/>
<organism evidence="2 3">
    <name type="scientific">Corallincola platygyrae</name>
    <dbReference type="NCBI Taxonomy" id="1193278"/>
    <lineage>
        <taxon>Bacteria</taxon>
        <taxon>Pseudomonadati</taxon>
        <taxon>Pseudomonadota</taxon>
        <taxon>Gammaproteobacteria</taxon>
        <taxon>Alteromonadales</taxon>
        <taxon>Psychromonadaceae</taxon>
        <taxon>Corallincola</taxon>
    </lineage>
</organism>
<dbReference type="InterPro" id="IPR047140">
    <property type="entry name" value="LabA"/>
</dbReference>
<dbReference type="CDD" id="cd10911">
    <property type="entry name" value="PIN_LabA"/>
    <property type="match status" value="1"/>
</dbReference>
<sequence>MKKIALFVDVQNIYYTCRQAYGRQFDYRKLWQRLGYEGDIVTANAYAIDRGDDQQRKFQDALRHIGFEVKLKPFIQRSDGSAKGDWDVGITIDVMEAASDVDTVILLSGDGDFDLLLKRINEKYGVTTQVYGVPALTAKSLVDSANQFYGIEEDLLK</sequence>
<dbReference type="Gene3D" id="3.40.50.1010">
    <property type="entry name" value="5'-nuclease"/>
    <property type="match status" value="1"/>
</dbReference>
<evidence type="ECO:0000313" key="2">
    <source>
        <dbReference type="EMBL" id="MFD2094701.1"/>
    </source>
</evidence>
<reference evidence="3" key="1">
    <citation type="journal article" date="2019" name="Int. J. Syst. Evol. Microbiol.">
        <title>The Global Catalogue of Microorganisms (GCM) 10K type strain sequencing project: providing services to taxonomists for standard genome sequencing and annotation.</title>
        <authorList>
            <consortium name="The Broad Institute Genomics Platform"/>
            <consortium name="The Broad Institute Genome Sequencing Center for Infectious Disease"/>
            <person name="Wu L."/>
            <person name="Ma J."/>
        </authorList>
    </citation>
    <scope>NUCLEOTIDE SEQUENCE [LARGE SCALE GENOMIC DNA]</scope>
    <source>
        <strain evidence="3">CGMCC 1.10992</strain>
    </source>
</reference>
<evidence type="ECO:0000313" key="3">
    <source>
        <dbReference type="Proteomes" id="UP001597380"/>
    </source>
</evidence>
<name>A0ABW4XGR7_9GAMM</name>
<protein>
    <submittedName>
        <fullName evidence="2">NYN domain-containing protein</fullName>
    </submittedName>
</protein>
<dbReference type="InterPro" id="IPR021139">
    <property type="entry name" value="NYN"/>
</dbReference>
<keyword evidence="3" id="KW-1185">Reference proteome</keyword>
<dbReference type="RefSeq" id="WP_345338871.1">
    <property type="nucleotide sequence ID" value="NZ_BAABLI010000007.1"/>
</dbReference>
<gene>
    <name evidence="2" type="ORF">ACFSJ3_01795</name>
</gene>
<dbReference type="Proteomes" id="UP001597380">
    <property type="component" value="Unassembled WGS sequence"/>
</dbReference>